<dbReference type="InterPro" id="IPR036028">
    <property type="entry name" value="SH3-like_dom_sf"/>
</dbReference>
<feature type="compositionally biased region" description="Polar residues" evidence="3">
    <location>
        <begin position="248"/>
        <end position="260"/>
    </location>
</feature>
<feature type="region of interest" description="Disordered" evidence="3">
    <location>
        <begin position="398"/>
        <end position="557"/>
    </location>
</feature>
<dbReference type="InterPro" id="IPR001452">
    <property type="entry name" value="SH3_domain"/>
</dbReference>
<keyword evidence="6" id="KW-1185">Reference proteome</keyword>
<evidence type="ECO:0000256" key="1">
    <source>
        <dbReference type="ARBA" id="ARBA00022443"/>
    </source>
</evidence>
<gene>
    <name evidence="5" type="ORF">DNTS_028437</name>
</gene>
<dbReference type="PANTHER" id="PTHR45929:SF2">
    <property type="entry name" value="SIGNAL TRANSDUCING ADAPTER MOLECULE 1"/>
    <property type="match status" value="1"/>
</dbReference>
<dbReference type="Pfam" id="PF07653">
    <property type="entry name" value="SH3_2"/>
    <property type="match status" value="1"/>
</dbReference>
<keyword evidence="1 2" id="KW-0728">SH3 domain</keyword>
<feature type="domain" description="SH3" evidence="4">
    <location>
        <begin position="644"/>
        <end position="703"/>
    </location>
</feature>
<organism evidence="5 6">
    <name type="scientific">Danionella cerebrum</name>
    <dbReference type="NCBI Taxonomy" id="2873325"/>
    <lineage>
        <taxon>Eukaryota</taxon>
        <taxon>Metazoa</taxon>
        <taxon>Chordata</taxon>
        <taxon>Craniata</taxon>
        <taxon>Vertebrata</taxon>
        <taxon>Euteleostomi</taxon>
        <taxon>Actinopterygii</taxon>
        <taxon>Neopterygii</taxon>
        <taxon>Teleostei</taxon>
        <taxon>Ostariophysi</taxon>
        <taxon>Cypriniformes</taxon>
        <taxon>Danionidae</taxon>
        <taxon>Danioninae</taxon>
        <taxon>Danionella</taxon>
    </lineage>
</organism>
<dbReference type="CDD" id="cd11816">
    <property type="entry name" value="SH3_Eve1_3"/>
    <property type="match status" value="1"/>
</dbReference>
<dbReference type="PRINTS" id="PR00499">
    <property type="entry name" value="P67PHOX"/>
</dbReference>
<feature type="compositionally biased region" description="Polar residues" evidence="3">
    <location>
        <begin position="205"/>
        <end position="215"/>
    </location>
</feature>
<feature type="compositionally biased region" description="Polar residues" evidence="3">
    <location>
        <begin position="164"/>
        <end position="173"/>
    </location>
</feature>
<evidence type="ECO:0000256" key="3">
    <source>
        <dbReference type="SAM" id="MobiDB-lite"/>
    </source>
</evidence>
<dbReference type="Proteomes" id="UP000316079">
    <property type="component" value="Unassembled WGS sequence"/>
</dbReference>
<dbReference type="Pfam" id="PF00018">
    <property type="entry name" value="SH3_1"/>
    <property type="match status" value="3"/>
</dbReference>
<dbReference type="SUPFAM" id="SSF50044">
    <property type="entry name" value="SH3-domain"/>
    <property type="match status" value="4"/>
</dbReference>
<dbReference type="GO" id="GO:0043328">
    <property type="term" value="P:protein transport to vacuole involved in ubiquitin-dependent protein catabolic process via the multivesicular body sorting pathway"/>
    <property type="evidence" value="ECO:0007669"/>
    <property type="project" value="TreeGrafter"/>
</dbReference>
<sequence>MPFHCEQRASSSRSTFVFYRRLRTIQSRMSTSEASRDNHPVCGAINSPLVVPPSYEQVIKEKRQEQATTPSPGHTTTISTQTHSVQQNAIAPETCASSQLNYHLSEVKQPKKPPRPSLPDRHLLQENTGSPASTPNTHKSAEVAPTLRPVPQPRTKVKPLRPASQVNIQTHNPLQDGLDDIAAIPVESSHSDQYLQQILDVFSSQNQTESTNPVNTLGEEGKQTKGDDSENMTSLHNDRNIRSRIQAFENQSSTDNNETSVPFPRPRKITAKPPVLAPKPSITPRPSAKKHTEERLLDFESHLYEEVLPPAAPKPQLLQKLSIESSGESKAQDSFKTALIPPLRSSLVNVKDEVEFKAPFPPLKPSKVQLNFNNHNSTALQHDVTYSANKQSNDYWDASVNQSTTKPPQVGFSYIGPNPQGVTRRPTVIRVPSKTDQTSEDTAEFAPPLPVQKAVGGPPTPAKPSCKDPFSFSSDVSLPPRPSAGKVLPSRPPSAKAGPGRPPPPRKDNPQRQPSVLGCSQTPPSKQQQSPWQQQNHKAPKKGPVLPPRPNPGHRLYNKYTLELPHGIGAFDYNGTNTGELSFQKNEVLVLLEELDSRTYDCQVGNAKGTVKKTHMKIITPLGARFPGHTAPENNSFGSTVENKESLQVQALYDFTAEGPGELPLQAGDVVTHVEQLDSEWYMGTCRNITGYFPINYVQILNKTDTSATGNTWKSKASPEPVRGPRCVARFDFEAEQSDELSFFEGDVIQLKEYVGGEWARGEISGHGGIFPLNFVDVVEDLPKASLQKSGPDKIALSGMAGSSTQTFYKSNKADCNGEEWAVALYDFTAETEEDLTFQQGDRILVTAHIDEEWWSGRVNGTEGVFPKAFVETLPGGGKW</sequence>
<comment type="caution">
    <text evidence="5">The sequence shown here is derived from an EMBL/GenBank/DDBJ whole genome shotgun (WGS) entry which is preliminary data.</text>
</comment>
<evidence type="ECO:0000259" key="4">
    <source>
        <dbReference type="PROSITE" id="PS50002"/>
    </source>
</evidence>
<feature type="compositionally biased region" description="Polar residues" evidence="3">
    <location>
        <begin position="66"/>
        <end position="85"/>
    </location>
</feature>
<feature type="domain" description="SH3" evidence="4">
    <location>
        <begin position="722"/>
        <end position="781"/>
    </location>
</feature>
<dbReference type="PRINTS" id="PR00452">
    <property type="entry name" value="SH3DOMAIN"/>
</dbReference>
<dbReference type="PROSITE" id="PS50002">
    <property type="entry name" value="SH3"/>
    <property type="match status" value="4"/>
</dbReference>
<feature type="region of interest" description="Disordered" evidence="3">
    <location>
        <begin position="205"/>
        <end position="234"/>
    </location>
</feature>
<reference evidence="5 6" key="1">
    <citation type="journal article" date="2019" name="Sci. Data">
        <title>Hybrid genome assembly and annotation of Danionella translucida.</title>
        <authorList>
            <person name="Kadobianskyi M."/>
            <person name="Schulze L."/>
            <person name="Schuelke M."/>
            <person name="Judkewitz B."/>
        </authorList>
    </citation>
    <scope>NUCLEOTIDE SEQUENCE [LARGE SCALE GENOMIC DNA]</scope>
    <source>
        <strain evidence="5 6">Bolton</strain>
    </source>
</reference>
<dbReference type="EMBL" id="SRMA01026497">
    <property type="protein sequence ID" value="TRY83112.1"/>
    <property type="molecule type" value="Genomic_DNA"/>
</dbReference>
<evidence type="ECO:0000256" key="2">
    <source>
        <dbReference type="PROSITE-ProRule" id="PRU00192"/>
    </source>
</evidence>
<dbReference type="Gene3D" id="2.30.30.40">
    <property type="entry name" value="SH3 Domains"/>
    <property type="match status" value="4"/>
</dbReference>
<feature type="compositionally biased region" description="Polar residues" evidence="3">
    <location>
        <begin position="398"/>
        <end position="407"/>
    </location>
</feature>
<feature type="region of interest" description="Disordered" evidence="3">
    <location>
        <begin position="248"/>
        <end position="291"/>
    </location>
</feature>
<feature type="domain" description="SH3" evidence="4">
    <location>
        <begin position="562"/>
        <end position="621"/>
    </location>
</feature>
<dbReference type="SMART" id="SM00326">
    <property type="entry name" value="SH3"/>
    <property type="match status" value="4"/>
</dbReference>
<dbReference type="PANTHER" id="PTHR45929">
    <property type="entry name" value="JAK PATHWAY SIGNAL TRANSDUCTION ADAPTOR MOLECULE"/>
    <property type="match status" value="1"/>
</dbReference>
<feature type="compositionally biased region" description="Basic and acidic residues" evidence="3">
    <location>
        <begin position="219"/>
        <end position="228"/>
    </location>
</feature>
<protein>
    <recommendedName>
        <fullName evidence="4">SH3 domain-containing protein</fullName>
    </recommendedName>
</protein>
<dbReference type="InterPro" id="IPR035835">
    <property type="entry name" value="Eve1_SH3_3"/>
</dbReference>
<dbReference type="AlphaFoldDB" id="A0A553PZI4"/>
<feature type="region of interest" description="Disordered" evidence="3">
    <location>
        <begin position="60"/>
        <end position="85"/>
    </location>
</feature>
<name>A0A553PZI4_9TELE</name>
<proteinExistence type="predicted"/>
<accession>A0A553PZI4</accession>
<feature type="region of interest" description="Disordered" evidence="3">
    <location>
        <begin position="106"/>
        <end position="174"/>
    </location>
</feature>
<dbReference type="GO" id="GO:0033565">
    <property type="term" value="C:ESCRT-0 complex"/>
    <property type="evidence" value="ECO:0007669"/>
    <property type="project" value="TreeGrafter"/>
</dbReference>
<feature type="compositionally biased region" description="Low complexity" evidence="3">
    <location>
        <begin position="520"/>
        <end position="535"/>
    </location>
</feature>
<dbReference type="OrthoDB" id="27823at2759"/>
<dbReference type="STRING" id="623744.A0A553PZI4"/>
<evidence type="ECO:0000313" key="6">
    <source>
        <dbReference type="Proteomes" id="UP000316079"/>
    </source>
</evidence>
<evidence type="ECO:0000313" key="5">
    <source>
        <dbReference type="EMBL" id="TRY83112.1"/>
    </source>
</evidence>
<feature type="domain" description="SH3" evidence="4">
    <location>
        <begin position="817"/>
        <end position="876"/>
    </location>
</feature>
<feature type="compositionally biased region" description="Polar residues" evidence="3">
    <location>
        <begin position="125"/>
        <end position="138"/>
    </location>
</feature>
<dbReference type="InterPro" id="IPR050670">
    <property type="entry name" value="STAM"/>
</dbReference>